<dbReference type="RefSeq" id="WP_106682321.1">
    <property type="nucleotide sequence ID" value="NZ_CP027667.1"/>
</dbReference>
<feature type="transmembrane region" description="Helical" evidence="1">
    <location>
        <begin position="7"/>
        <end position="29"/>
    </location>
</feature>
<organism evidence="3 4">
    <name type="scientific">Melaminivora suipulveris</name>
    <dbReference type="NCBI Taxonomy" id="2109913"/>
    <lineage>
        <taxon>Bacteria</taxon>
        <taxon>Pseudomonadati</taxon>
        <taxon>Pseudomonadota</taxon>
        <taxon>Betaproteobacteria</taxon>
        <taxon>Burkholderiales</taxon>
        <taxon>Comamonadaceae</taxon>
        <taxon>Melaminivora</taxon>
    </lineage>
</organism>
<dbReference type="EMBL" id="CP027667">
    <property type="protein sequence ID" value="AVO47838.1"/>
    <property type="molecule type" value="Genomic_DNA"/>
</dbReference>
<reference evidence="3 4" key="1">
    <citation type="submission" date="2018-03" db="EMBL/GenBank/DDBJ databases">
        <title>Genome sequencing of Melaminivora sp.</title>
        <authorList>
            <person name="Kim S.-J."/>
            <person name="Heo J."/>
            <person name="Ahn J.-H."/>
            <person name="Kwon S.-W."/>
        </authorList>
    </citation>
    <scope>NUCLEOTIDE SEQUENCE [LARGE SCALE GENOMIC DNA]</scope>
    <source>
        <strain evidence="3 4">SC2-9</strain>
    </source>
</reference>
<dbReference type="AlphaFoldDB" id="A0A2R3Q7S9"/>
<keyword evidence="4" id="KW-1185">Reference proteome</keyword>
<dbReference type="OrthoDB" id="5654021at2"/>
<proteinExistence type="predicted"/>
<keyword evidence="1" id="KW-1133">Transmembrane helix</keyword>
<name>A0A2R3Q7S9_9BURK</name>
<keyword evidence="1" id="KW-0472">Membrane</keyword>
<evidence type="ECO:0000259" key="2">
    <source>
        <dbReference type="Pfam" id="PF01957"/>
    </source>
</evidence>
<protein>
    <recommendedName>
        <fullName evidence="2">NfeD-like C-terminal domain-containing protein</fullName>
    </recommendedName>
</protein>
<dbReference type="Proteomes" id="UP000237925">
    <property type="component" value="Chromosome"/>
</dbReference>
<keyword evidence="1" id="KW-0812">Transmembrane</keyword>
<feature type="domain" description="NfeD-like C-terminal" evidence="2">
    <location>
        <begin position="87"/>
        <end position="142"/>
    </location>
</feature>
<evidence type="ECO:0000256" key="1">
    <source>
        <dbReference type="SAM" id="Phobius"/>
    </source>
</evidence>
<sequence>MTLEASTLWWLMAGVAVVAELLTGTFYLLMLAVGLGAGALAAHAGLGSVAQVLVAAGVGSATVLAAYFTRRARPGDPSPRADRSVNLDVGEVVQIDAWLPDGTASVRYRGASWTAIARPGTQPLPGPHRVAELVGNRLMVDPA</sequence>
<accession>A0A2R3Q7S9</accession>
<feature type="transmembrane region" description="Helical" evidence="1">
    <location>
        <begin position="49"/>
        <end position="68"/>
    </location>
</feature>
<dbReference type="KEGG" id="mela:C6568_00125"/>
<dbReference type="InterPro" id="IPR002810">
    <property type="entry name" value="NfeD-like_C"/>
</dbReference>
<evidence type="ECO:0000313" key="4">
    <source>
        <dbReference type="Proteomes" id="UP000237925"/>
    </source>
</evidence>
<gene>
    <name evidence="3" type="ORF">C6568_00125</name>
</gene>
<evidence type="ECO:0000313" key="3">
    <source>
        <dbReference type="EMBL" id="AVO47838.1"/>
    </source>
</evidence>
<dbReference type="Pfam" id="PF01957">
    <property type="entry name" value="NfeD"/>
    <property type="match status" value="1"/>
</dbReference>